<reference evidence="2" key="1">
    <citation type="submission" date="2020-11" db="EMBL/GenBank/DDBJ databases">
        <authorList>
            <consortium name="DOE Joint Genome Institute"/>
            <person name="Ahrendt S."/>
            <person name="Riley R."/>
            <person name="Andreopoulos W."/>
            <person name="Labutti K."/>
            <person name="Pangilinan J."/>
            <person name="Ruiz-Duenas F.J."/>
            <person name="Barrasa J.M."/>
            <person name="Sanchez-Garcia M."/>
            <person name="Camarero S."/>
            <person name="Miyauchi S."/>
            <person name="Serrano A."/>
            <person name="Linde D."/>
            <person name="Babiker R."/>
            <person name="Drula E."/>
            <person name="Ayuso-Fernandez I."/>
            <person name="Pacheco R."/>
            <person name="Padilla G."/>
            <person name="Ferreira P."/>
            <person name="Barriuso J."/>
            <person name="Kellner H."/>
            <person name="Castanera R."/>
            <person name="Alfaro M."/>
            <person name="Ramirez L."/>
            <person name="Pisabarro A.G."/>
            <person name="Kuo A."/>
            <person name="Tritt A."/>
            <person name="Lipzen A."/>
            <person name="He G."/>
            <person name="Yan M."/>
            <person name="Ng V."/>
            <person name="Cullen D."/>
            <person name="Martin F."/>
            <person name="Rosso M.-N."/>
            <person name="Henrissat B."/>
            <person name="Hibbett D."/>
            <person name="Martinez A.T."/>
            <person name="Grigoriev I.V."/>
        </authorList>
    </citation>
    <scope>NUCLEOTIDE SEQUENCE</scope>
    <source>
        <strain evidence="2">AH 40177</strain>
    </source>
</reference>
<dbReference type="InterPro" id="IPR001810">
    <property type="entry name" value="F-box_dom"/>
</dbReference>
<dbReference type="Pfam" id="PF00646">
    <property type="entry name" value="F-box"/>
    <property type="match status" value="1"/>
</dbReference>
<dbReference type="Gene3D" id="3.80.10.10">
    <property type="entry name" value="Ribonuclease Inhibitor"/>
    <property type="match status" value="1"/>
</dbReference>
<dbReference type="OrthoDB" id="3110962at2759"/>
<accession>A0A9P5PSI0</accession>
<evidence type="ECO:0000313" key="3">
    <source>
        <dbReference type="Proteomes" id="UP000772434"/>
    </source>
</evidence>
<dbReference type="Proteomes" id="UP000772434">
    <property type="component" value="Unassembled WGS sequence"/>
</dbReference>
<dbReference type="SUPFAM" id="SSF52047">
    <property type="entry name" value="RNI-like"/>
    <property type="match status" value="1"/>
</dbReference>
<proteinExistence type="predicted"/>
<dbReference type="AlphaFoldDB" id="A0A9P5PSI0"/>
<gene>
    <name evidence="2" type="ORF">BDP27DRAFT_1329005</name>
</gene>
<feature type="domain" description="F-box" evidence="1">
    <location>
        <begin position="8"/>
        <end position="40"/>
    </location>
</feature>
<protein>
    <recommendedName>
        <fullName evidence="1">F-box domain-containing protein</fullName>
    </recommendedName>
</protein>
<sequence>MSRRSGFDLLPNELCHLIVEELDYSSISSLSRVSKRAYAAFAGTLYEVVQSPALFTLASSEKSRLPLSGPHPASFVRHISFSFPDRVSYSVVSKPKEREEKAKNDRMEGLPPSDLTTFKQLVRAAVNNIIFYAPNAAVKYFGYECDLLSLPDAFYNVDFAKLSSLERVAIECPFPTTTLRRSLAMISSLCGSSLKALDLTFPKRRSHGSQVTVYPPEPSTIAKVLHKVQESCPQIQRLTLYIPGGWLKPNISVKPIHRALASPSFTFPNLRHLRLIDTTMVESICLECSAFFLRHPNVETFVFCGASLHRGQSIDPQIFPNLSMLHVAFLGDCVSMCLSGARPIDTLDLTMGPIIPIEEELRLLIALKSLNTLRVLRIRDLRLTSCGELMGIRLDTLTGLVTSCPHLRHFECVVGIEAAFNLPDLHRCYSDIASNLPNLDCLVLGVYFLFPATPEYPYTNLSHIQVLQEVMQKHRTPQTIQVELFQVSALYPPQRTVAFQLVAIDL</sequence>
<dbReference type="InterPro" id="IPR032675">
    <property type="entry name" value="LRR_dom_sf"/>
</dbReference>
<feature type="non-terminal residue" evidence="2">
    <location>
        <position position="1"/>
    </location>
</feature>
<evidence type="ECO:0000313" key="2">
    <source>
        <dbReference type="EMBL" id="KAF9067300.1"/>
    </source>
</evidence>
<dbReference type="EMBL" id="JADNRY010000075">
    <property type="protein sequence ID" value="KAF9067300.1"/>
    <property type="molecule type" value="Genomic_DNA"/>
</dbReference>
<evidence type="ECO:0000259" key="1">
    <source>
        <dbReference type="Pfam" id="PF00646"/>
    </source>
</evidence>
<keyword evidence="3" id="KW-1185">Reference proteome</keyword>
<organism evidence="2 3">
    <name type="scientific">Rhodocollybia butyracea</name>
    <dbReference type="NCBI Taxonomy" id="206335"/>
    <lineage>
        <taxon>Eukaryota</taxon>
        <taxon>Fungi</taxon>
        <taxon>Dikarya</taxon>
        <taxon>Basidiomycota</taxon>
        <taxon>Agaricomycotina</taxon>
        <taxon>Agaricomycetes</taxon>
        <taxon>Agaricomycetidae</taxon>
        <taxon>Agaricales</taxon>
        <taxon>Marasmiineae</taxon>
        <taxon>Omphalotaceae</taxon>
        <taxon>Rhodocollybia</taxon>
    </lineage>
</organism>
<name>A0A9P5PSI0_9AGAR</name>
<comment type="caution">
    <text evidence="2">The sequence shown here is derived from an EMBL/GenBank/DDBJ whole genome shotgun (WGS) entry which is preliminary data.</text>
</comment>